<dbReference type="AlphaFoldDB" id="G7Q6A2"/>
<evidence type="ECO:0000256" key="2">
    <source>
        <dbReference type="SAM" id="Phobius"/>
    </source>
</evidence>
<keyword evidence="4" id="KW-1185">Reference proteome</keyword>
<name>G7Q6A2_9BACT</name>
<dbReference type="Proteomes" id="UP000004662">
    <property type="component" value="Chromosome"/>
</dbReference>
<keyword evidence="1" id="KW-0175">Coiled coil</keyword>
<dbReference type="HOGENOM" id="CLU_1238588_0_0_7"/>
<keyword evidence="2" id="KW-0472">Membrane</keyword>
<evidence type="ECO:0000256" key="1">
    <source>
        <dbReference type="SAM" id="Coils"/>
    </source>
</evidence>
<organism evidence="3 4">
    <name type="scientific">Solidesulfovibrio carbinoliphilus subsp. oakridgensis</name>
    <dbReference type="NCBI Taxonomy" id="694327"/>
    <lineage>
        <taxon>Bacteria</taxon>
        <taxon>Pseudomonadati</taxon>
        <taxon>Thermodesulfobacteriota</taxon>
        <taxon>Desulfovibrionia</taxon>
        <taxon>Desulfovibrionales</taxon>
        <taxon>Desulfovibrionaceae</taxon>
        <taxon>Solidesulfovibrio</taxon>
    </lineage>
</organism>
<dbReference type="STRING" id="694327.DFW101_1265"/>
<sequence length="223" mass="25890">MESKFNDFIDWINSIGRWALFFLVLIICFFVIVSRPMSEKRIMHVGMVLQFLRFFISIVDLIILKKKLKIPNYRSRFHDSFNLCPLKESESVVCRMAEIPVGFRILDHSVIIDESSKNSLEERINKLEKEIDSINKMEENKFNFFKKEILRIENNINHHFGFQGIEIKVIKDVLDASVVSSAYNAEVSITLFLLGATLSTLPVEILRLWASVVNSCNSLTFCF</sequence>
<proteinExistence type="predicted"/>
<dbReference type="EMBL" id="CM001368">
    <property type="protein sequence ID" value="EHJ47275.1"/>
    <property type="molecule type" value="Genomic_DNA"/>
</dbReference>
<accession>G7Q6A2</accession>
<keyword evidence="2" id="KW-1133">Transmembrane helix</keyword>
<evidence type="ECO:0000313" key="3">
    <source>
        <dbReference type="EMBL" id="EHJ47275.1"/>
    </source>
</evidence>
<feature type="transmembrane region" description="Helical" evidence="2">
    <location>
        <begin position="45"/>
        <end position="64"/>
    </location>
</feature>
<feature type="transmembrane region" description="Helical" evidence="2">
    <location>
        <begin position="15"/>
        <end position="33"/>
    </location>
</feature>
<protein>
    <submittedName>
        <fullName evidence="3">Uncharacterized protein</fullName>
    </submittedName>
</protein>
<dbReference type="RefSeq" id="WP_009180683.1">
    <property type="nucleotide sequence ID" value="NZ_CM001368.1"/>
</dbReference>
<feature type="coiled-coil region" evidence="1">
    <location>
        <begin position="110"/>
        <end position="140"/>
    </location>
</feature>
<keyword evidence="2" id="KW-0812">Transmembrane</keyword>
<gene>
    <name evidence="3" type="ORF">DFW101_1265</name>
</gene>
<reference evidence="4" key="1">
    <citation type="journal article" date="2015" name="Genome Announc.">
        <title>High-Quality Draft Genome Sequence of Desulfovibrio carbinoliphilus FW-101-2B, an Organic Acid-Oxidizing Sulfate-Reducing Bacterium Isolated from Uranium(VI)-Contaminated Groundwater.</title>
        <authorList>
            <person name="Ramsay B.D."/>
            <person name="Hwang C."/>
            <person name="Woo H.L."/>
            <person name="Carroll S.L."/>
            <person name="Lucas S."/>
            <person name="Han J."/>
            <person name="Lapidus A.L."/>
            <person name="Cheng J.F."/>
            <person name="Goodwin L.A."/>
            <person name="Pitluck S."/>
            <person name="Peters L."/>
            <person name="Chertkov O."/>
            <person name="Held B."/>
            <person name="Detter J.C."/>
            <person name="Han C.S."/>
            <person name="Tapia R."/>
            <person name="Land M.L."/>
            <person name="Hauser L.J."/>
            <person name="Kyrpides N.C."/>
            <person name="Ivanova N.N."/>
            <person name="Mikhailova N."/>
            <person name="Pagani I."/>
            <person name="Woyke T."/>
            <person name="Arkin A.P."/>
            <person name="Dehal P."/>
            <person name="Chivian D."/>
            <person name="Criddle C.S."/>
            <person name="Wu W."/>
            <person name="Chakraborty R."/>
            <person name="Hazen T.C."/>
            <person name="Fields M.W."/>
        </authorList>
    </citation>
    <scope>NUCLEOTIDE SEQUENCE [LARGE SCALE GENOMIC DNA]</scope>
    <source>
        <strain evidence="4">FW-101-2B</strain>
    </source>
</reference>
<evidence type="ECO:0000313" key="4">
    <source>
        <dbReference type="Proteomes" id="UP000004662"/>
    </source>
</evidence>